<dbReference type="Pfam" id="PF05485">
    <property type="entry name" value="THAP"/>
    <property type="match status" value="1"/>
</dbReference>
<feature type="domain" description="THAP-type" evidence="8">
    <location>
        <begin position="193"/>
        <end position="276"/>
    </location>
</feature>
<dbReference type="InterPro" id="IPR006612">
    <property type="entry name" value="THAP_Znf"/>
</dbReference>
<dbReference type="OrthoDB" id="5983365at2759"/>
<dbReference type="GO" id="GO:0003677">
    <property type="term" value="F:DNA binding"/>
    <property type="evidence" value="ECO:0007669"/>
    <property type="project" value="UniProtKB-UniRule"/>
</dbReference>
<evidence type="ECO:0000256" key="1">
    <source>
        <dbReference type="ARBA" id="ARBA00001968"/>
    </source>
</evidence>
<reference evidence="10" key="1">
    <citation type="journal article" date="2017" name="bioRxiv">
        <title>Comparative analysis of the genomes of Stylophora pistillata and Acropora digitifera provides evidence for extensive differences between species of corals.</title>
        <authorList>
            <person name="Voolstra C.R."/>
            <person name="Li Y."/>
            <person name="Liew Y.J."/>
            <person name="Baumgarten S."/>
            <person name="Zoccola D."/>
            <person name="Flot J.-F."/>
            <person name="Tambutte S."/>
            <person name="Allemand D."/>
            <person name="Aranda M."/>
        </authorList>
    </citation>
    <scope>NUCLEOTIDE SEQUENCE [LARGE SCALE GENOMIC DNA]</scope>
</reference>
<name>A0A2B4RFH5_STYPI</name>
<dbReference type="PANTHER" id="PTHR23080:SF143">
    <property type="entry name" value="SI:DKEY-56D12.4"/>
    <property type="match status" value="1"/>
</dbReference>
<dbReference type="PROSITE" id="PS50950">
    <property type="entry name" value="ZF_THAP"/>
    <property type="match status" value="1"/>
</dbReference>
<feature type="compositionally biased region" description="Acidic residues" evidence="7">
    <location>
        <begin position="300"/>
        <end position="315"/>
    </location>
</feature>
<dbReference type="Pfam" id="PF13359">
    <property type="entry name" value="DDE_Tnp_4"/>
    <property type="match status" value="1"/>
</dbReference>
<dbReference type="SUPFAM" id="SSF57716">
    <property type="entry name" value="Glucocorticoid receptor-like (DNA-binding domain)"/>
    <property type="match status" value="1"/>
</dbReference>
<protein>
    <submittedName>
        <fullName evidence="9">THAP domain-containing protein 3</fullName>
    </submittedName>
</protein>
<evidence type="ECO:0000313" key="9">
    <source>
        <dbReference type="EMBL" id="PFX15097.1"/>
    </source>
</evidence>
<evidence type="ECO:0000256" key="3">
    <source>
        <dbReference type="ARBA" id="ARBA00022771"/>
    </source>
</evidence>
<feature type="region of interest" description="Disordered" evidence="7">
    <location>
        <begin position="287"/>
        <end position="318"/>
    </location>
</feature>
<evidence type="ECO:0000256" key="7">
    <source>
        <dbReference type="SAM" id="MobiDB-lite"/>
    </source>
</evidence>
<dbReference type="Pfam" id="PF13613">
    <property type="entry name" value="HTH_Tnp_4"/>
    <property type="match status" value="1"/>
</dbReference>
<dbReference type="AlphaFoldDB" id="A0A2B4RFH5"/>
<dbReference type="SMART" id="SM00692">
    <property type="entry name" value="DM3"/>
    <property type="match status" value="1"/>
</dbReference>
<gene>
    <name evidence="9" type="primary">THAP3</name>
    <name evidence="9" type="ORF">AWC38_SpisGene20697</name>
</gene>
<evidence type="ECO:0000256" key="5">
    <source>
        <dbReference type="ARBA" id="ARBA00023125"/>
    </source>
</evidence>
<dbReference type="GO" id="GO:0008270">
    <property type="term" value="F:zinc ion binding"/>
    <property type="evidence" value="ECO:0007669"/>
    <property type="project" value="UniProtKB-KW"/>
</dbReference>
<dbReference type="EMBL" id="LSMT01000686">
    <property type="protein sequence ID" value="PFX15097.1"/>
    <property type="molecule type" value="Genomic_DNA"/>
</dbReference>
<keyword evidence="4" id="KW-0862">Zinc</keyword>
<evidence type="ECO:0000256" key="6">
    <source>
        <dbReference type="PROSITE-ProRule" id="PRU00309"/>
    </source>
</evidence>
<evidence type="ECO:0000259" key="8">
    <source>
        <dbReference type="PROSITE" id="PS50950"/>
    </source>
</evidence>
<evidence type="ECO:0000256" key="2">
    <source>
        <dbReference type="ARBA" id="ARBA00022723"/>
    </source>
</evidence>
<dbReference type="Gene3D" id="6.20.210.20">
    <property type="entry name" value="THAP domain"/>
    <property type="match status" value="1"/>
</dbReference>
<comment type="caution">
    <text evidence="9">The sequence shown here is derived from an EMBL/GenBank/DDBJ whole genome shotgun (WGS) entry which is preliminary data.</text>
</comment>
<keyword evidence="3 6" id="KW-0863">Zinc-finger</keyword>
<proteinExistence type="predicted"/>
<dbReference type="PANTHER" id="PTHR23080">
    <property type="entry name" value="THAP DOMAIN PROTEIN"/>
    <property type="match status" value="1"/>
</dbReference>
<keyword evidence="2" id="KW-0479">Metal-binding</keyword>
<keyword evidence="10" id="KW-1185">Reference proteome</keyword>
<dbReference type="SMART" id="SM00980">
    <property type="entry name" value="THAP"/>
    <property type="match status" value="1"/>
</dbReference>
<evidence type="ECO:0000256" key="4">
    <source>
        <dbReference type="ARBA" id="ARBA00022833"/>
    </source>
</evidence>
<comment type="cofactor">
    <cofactor evidence="1">
        <name>a divalent metal cation</name>
        <dbReference type="ChEBI" id="CHEBI:60240"/>
    </cofactor>
</comment>
<organism evidence="9 10">
    <name type="scientific">Stylophora pistillata</name>
    <name type="common">Smooth cauliflower coral</name>
    <dbReference type="NCBI Taxonomy" id="50429"/>
    <lineage>
        <taxon>Eukaryota</taxon>
        <taxon>Metazoa</taxon>
        <taxon>Cnidaria</taxon>
        <taxon>Anthozoa</taxon>
        <taxon>Hexacorallia</taxon>
        <taxon>Scleractinia</taxon>
        <taxon>Astrocoeniina</taxon>
        <taxon>Pocilloporidae</taxon>
        <taxon>Stylophora</taxon>
    </lineage>
</organism>
<dbReference type="Proteomes" id="UP000225706">
    <property type="component" value="Unassembled WGS sequence"/>
</dbReference>
<dbReference type="InterPro" id="IPR027805">
    <property type="entry name" value="Transposase_HTH_dom"/>
</dbReference>
<dbReference type="InterPro" id="IPR027806">
    <property type="entry name" value="HARBI1_dom"/>
</dbReference>
<dbReference type="STRING" id="50429.A0A2B4RFH5"/>
<accession>A0A2B4RFH5</accession>
<evidence type="ECO:0000313" key="10">
    <source>
        <dbReference type="Proteomes" id="UP000225706"/>
    </source>
</evidence>
<dbReference type="InterPro" id="IPR038441">
    <property type="entry name" value="THAP_Znf_sf"/>
</dbReference>
<sequence>MRSALFLYPESDSDKARRLMSYYQGKLGKIAVVRGIKNILAREQDFGKQLRLSECVVLVGTRQASFLIRTKQQEKDDDFITFDGKVIHEEFTENKEIVKNRLLIVHFTERNEDDWIPKGFDERRIFHVEDGIVPPDGSPTLTHLEYRMRKVLLGDDFIRNRLTQERRSRDLKWVSKSKQTHFGSHVEKFILKMPHFCCAGECENSSDKRPDISFHGLPLDNKALLKTWIAKMRRNPNYFNVNKHVKICSKHFSPEDFINPDAKKRRLKRNAVPSIFAWSKERPQTVARSAVEKLNTSRQEEEEATDTASEGEGDETLNMSGLTLTSRKTQTQEDDFCELTDISHRIPCLHSFSVYHLLSKCTTLSKEEKLFTHYTGFNSYVDFMNTLRFLLPNLDRKNLIYWDSEAGKSSVIDIEKLFEEGETEGENDCVERESTMTRPSAHKLSVEDEFLMLLMKLRMGLSNIDLAERFCVSESTVNNINLTWVNFVYNVLGSLKIWPHRDIIIKHSPEEFIKKYPNTIVIVDATELKIQVPSSLQKHSESYSTYKSNTTFKSLVGVDPNGGIMFVSQLFEGSISDKQIVQRSGFLETVKQKVQCGELKEGDAIMADKGFDIGDDLAKLKLKLNIPPFLKDKVGFEEGDVIKTQTIARHRIHVERAIGKVRRFRIFHSVIPVSMFGSINQTWSVACFLSNFFNPVLSKDEIS</sequence>
<keyword evidence="5 6" id="KW-0238">DNA-binding</keyword>